<feature type="region of interest" description="Disordered" evidence="2">
    <location>
        <begin position="46"/>
        <end position="156"/>
    </location>
</feature>
<dbReference type="Pfam" id="PF08711">
    <property type="entry name" value="Med26"/>
    <property type="match status" value="1"/>
</dbReference>
<dbReference type="PANTHER" id="PTHR15141:SF76">
    <property type="entry name" value="TRANSCRIPTION ELONGATION FACTOR B POLYPEPTIDE 3"/>
    <property type="match status" value="1"/>
</dbReference>
<reference evidence="4" key="3">
    <citation type="submission" date="2025-09" db="UniProtKB">
        <authorList>
            <consortium name="Ensembl"/>
        </authorList>
    </citation>
    <scope>IDENTIFICATION</scope>
    <source>
        <strain evidence="4">Guanapo</strain>
    </source>
</reference>
<dbReference type="OMA" id="QDAEING"/>
<dbReference type="InterPro" id="IPR035441">
    <property type="entry name" value="TFIIS/LEDGF_dom_sf"/>
</dbReference>
<dbReference type="STRING" id="8081.ENSPREP00000032704"/>
<evidence type="ECO:0000313" key="5">
    <source>
        <dbReference type="Proteomes" id="UP000242638"/>
    </source>
</evidence>
<proteinExistence type="predicted"/>
<dbReference type="CDD" id="cd00183">
    <property type="entry name" value="TFIIS_I"/>
    <property type="match status" value="1"/>
</dbReference>
<comment type="subcellular location">
    <subcellularLocation>
        <location evidence="1">Nucleus</location>
    </subcellularLocation>
</comment>
<dbReference type="PANTHER" id="PTHR15141">
    <property type="entry name" value="TRANSCRIPTION ELONGATION FACTOR B POLYPEPTIDE 3"/>
    <property type="match status" value="1"/>
</dbReference>
<dbReference type="SUPFAM" id="SSF47676">
    <property type="entry name" value="Conserved domain common to transcription factors TFIIS, elongin A, CRSP70"/>
    <property type="match status" value="1"/>
</dbReference>
<dbReference type="Gene3D" id="1.20.930.10">
    <property type="entry name" value="Conserved domain common to transcription factors TFIIS, elongin A, CRSP70"/>
    <property type="match status" value="1"/>
</dbReference>
<dbReference type="Ensembl" id="ENSPRET00000033076.1">
    <property type="protein sequence ID" value="ENSPREP00000032704.1"/>
    <property type="gene ID" value="ENSPREG00000022174.1"/>
</dbReference>
<feature type="compositionally biased region" description="Basic and acidic residues" evidence="2">
    <location>
        <begin position="93"/>
        <end position="109"/>
    </location>
</feature>
<reference evidence="5" key="1">
    <citation type="submission" date="2013-11" db="EMBL/GenBank/DDBJ databases">
        <title>The genomic landscape of the Guanapo guppy.</title>
        <authorList>
            <person name="Kuenstner A."/>
            <person name="Dreyer C."/>
        </authorList>
    </citation>
    <scope>NUCLEOTIDE SEQUENCE</scope>
    <source>
        <strain evidence="5">Guanapo</strain>
    </source>
</reference>
<feature type="compositionally biased region" description="Basic and acidic residues" evidence="2">
    <location>
        <begin position="144"/>
        <end position="156"/>
    </location>
</feature>
<dbReference type="AlphaFoldDB" id="A0A3P9QF66"/>
<feature type="region of interest" description="Disordered" evidence="2">
    <location>
        <begin position="175"/>
        <end position="205"/>
    </location>
</feature>
<sequence>KLKDLDITLDILSETGIGKTVNSLRRHKQVGEFAKLLVKGWKKMIPKESTREKLNGTSERERESNTKSKPSKELMKNRETFSSNDKYSKTLKLAKEDKPLEMSRSSETRNRKRKKTDYEKHDNLKPHPDPDSEKYSKHKKAKMGHQDAEINGNEEKPSMSFESYLNYDVNVEKKKEHSGVKKAPKMVKTSSKEPTSKHPGTKPLKSSTSFPEQVYLIFKTLCKLDAIVFFVVFFVTILKNMPEDTEIFNAFDGCPITRRSPRTGKIFTQ</sequence>
<dbReference type="GeneTree" id="ENSGT00940000179041"/>
<name>A0A3P9QF66_POERE</name>
<evidence type="ECO:0000259" key="3">
    <source>
        <dbReference type="PROSITE" id="PS51319"/>
    </source>
</evidence>
<feature type="compositionally biased region" description="Basic and acidic residues" evidence="2">
    <location>
        <begin position="116"/>
        <end position="135"/>
    </location>
</feature>
<dbReference type="GO" id="GO:0005634">
    <property type="term" value="C:nucleus"/>
    <property type="evidence" value="ECO:0007669"/>
    <property type="project" value="UniProtKB-SubCell"/>
</dbReference>
<feature type="compositionally biased region" description="Basic and acidic residues" evidence="2">
    <location>
        <begin position="46"/>
        <end position="79"/>
    </location>
</feature>
<evidence type="ECO:0000256" key="1">
    <source>
        <dbReference type="PROSITE-ProRule" id="PRU00649"/>
    </source>
</evidence>
<keyword evidence="5" id="KW-1185">Reference proteome</keyword>
<dbReference type="InterPro" id="IPR017923">
    <property type="entry name" value="TFIIS_N"/>
</dbReference>
<evidence type="ECO:0000313" key="4">
    <source>
        <dbReference type="Ensembl" id="ENSPREP00000032704.1"/>
    </source>
</evidence>
<evidence type="ECO:0000256" key="2">
    <source>
        <dbReference type="SAM" id="MobiDB-lite"/>
    </source>
</evidence>
<keyword evidence="1" id="KW-0539">Nucleus</keyword>
<feature type="domain" description="TFIIS N-terminal" evidence="3">
    <location>
        <begin position="1"/>
        <end position="48"/>
    </location>
</feature>
<accession>A0A3P9QF66</accession>
<organism evidence="4 5">
    <name type="scientific">Poecilia reticulata</name>
    <name type="common">Guppy</name>
    <name type="synonym">Acanthophacelus reticulatus</name>
    <dbReference type="NCBI Taxonomy" id="8081"/>
    <lineage>
        <taxon>Eukaryota</taxon>
        <taxon>Metazoa</taxon>
        <taxon>Chordata</taxon>
        <taxon>Craniata</taxon>
        <taxon>Vertebrata</taxon>
        <taxon>Euteleostomi</taxon>
        <taxon>Actinopterygii</taxon>
        <taxon>Neopterygii</taxon>
        <taxon>Teleostei</taxon>
        <taxon>Neoteleostei</taxon>
        <taxon>Acanthomorphata</taxon>
        <taxon>Ovalentaria</taxon>
        <taxon>Atherinomorphae</taxon>
        <taxon>Cyprinodontiformes</taxon>
        <taxon>Poeciliidae</taxon>
        <taxon>Poeciliinae</taxon>
        <taxon>Poecilia</taxon>
    </lineage>
</organism>
<protein>
    <recommendedName>
        <fullName evidence="3">TFIIS N-terminal domain-containing protein</fullName>
    </recommendedName>
</protein>
<dbReference type="InterPro" id="IPR051870">
    <property type="entry name" value="Elongin-A_domain"/>
</dbReference>
<reference evidence="4" key="2">
    <citation type="submission" date="2025-08" db="UniProtKB">
        <authorList>
            <consortium name="Ensembl"/>
        </authorList>
    </citation>
    <scope>IDENTIFICATION</scope>
    <source>
        <strain evidence="4">Guanapo</strain>
    </source>
</reference>
<dbReference type="Proteomes" id="UP000242638">
    <property type="component" value="Unassembled WGS sequence"/>
</dbReference>
<dbReference type="PROSITE" id="PS51319">
    <property type="entry name" value="TFIIS_N"/>
    <property type="match status" value="1"/>
</dbReference>